<dbReference type="OrthoDB" id="122910at2"/>
<dbReference type="KEGG" id="ptaw:DW352_24850"/>
<feature type="compositionally biased region" description="Polar residues" evidence="1">
    <location>
        <begin position="112"/>
        <end position="123"/>
    </location>
</feature>
<evidence type="ECO:0000313" key="3">
    <source>
        <dbReference type="Proteomes" id="UP000254889"/>
    </source>
</evidence>
<dbReference type="RefSeq" id="WP_115693849.1">
    <property type="nucleotide sequence ID" value="NZ_CP031417.1"/>
</dbReference>
<dbReference type="InterPro" id="IPR018648">
    <property type="entry name" value="DUF2076"/>
</dbReference>
<feature type="region of interest" description="Disordered" evidence="1">
    <location>
        <begin position="93"/>
        <end position="146"/>
    </location>
</feature>
<dbReference type="AlphaFoldDB" id="A0A346A2S3"/>
<feature type="region of interest" description="Disordered" evidence="1">
    <location>
        <begin position="189"/>
        <end position="261"/>
    </location>
</feature>
<gene>
    <name evidence="2" type="ORF">DW352_24850</name>
</gene>
<keyword evidence="3" id="KW-1185">Reference proteome</keyword>
<accession>A0A346A2S3</accession>
<name>A0A346A2S3_9HYPH</name>
<dbReference type="Proteomes" id="UP000254889">
    <property type="component" value="Chromosome"/>
</dbReference>
<evidence type="ECO:0000256" key="1">
    <source>
        <dbReference type="SAM" id="MobiDB-lite"/>
    </source>
</evidence>
<feature type="compositionally biased region" description="Acidic residues" evidence="1">
    <location>
        <begin position="237"/>
        <end position="247"/>
    </location>
</feature>
<protein>
    <submittedName>
        <fullName evidence="2">DUF2076 domain-containing protein</fullName>
    </submittedName>
</protein>
<dbReference type="Pfam" id="PF09849">
    <property type="entry name" value="DUF2076"/>
    <property type="match status" value="1"/>
</dbReference>
<dbReference type="EMBL" id="CP031417">
    <property type="protein sequence ID" value="AXK83470.1"/>
    <property type="molecule type" value="Genomic_DNA"/>
</dbReference>
<feature type="compositionally biased region" description="Gly residues" evidence="1">
    <location>
        <begin position="135"/>
        <end position="146"/>
    </location>
</feature>
<proteinExistence type="predicted"/>
<sequence length="261" mass="26582">MTPQERQLVDDLFDRLAKLETAPRDPDAEHSIIEGLRRAPNAVYALVQTVLVQDEALKRADARIRELSGESEQPQQGAGFLDSMREAFLGRARGSVPSVPLGRDAGPGPDQRWNQGGTYQSQPAPGYNAQPGYGAQPGVGAQPGYGAQPGGGGGSFLGTAAASAAGVIAGSMLLNSISSMFGHHGGQAFASTPSDTSPWGGNAANSDLARDAGLNDVGSRGGSSDQQTAGLFGGNPDNDDYGDDASGDDFGGGDFGGDDSA</sequence>
<evidence type="ECO:0000313" key="2">
    <source>
        <dbReference type="EMBL" id="AXK83470.1"/>
    </source>
</evidence>
<feature type="compositionally biased region" description="Polar residues" evidence="1">
    <location>
        <begin position="189"/>
        <end position="205"/>
    </location>
</feature>
<organism evidence="2 3">
    <name type="scientific">Pseudolabrys taiwanensis</name>
    <dbReference type="NCBI Taxonomy" id="331696"/>
    <lineage>
        <taxon>Bacteria</taxon>
        <taxon>Pseudomonadati</taxon>
        <taxon>Pseudomonadota</taxon>
        <taxon>Alphaproteobacteria</taxon>
        <taxon>Hyphomicrobiales</taxon>
        <taxon>Xanthobacteraceae</taxon>
        <taxon>Pseudolabrys</taxon>
    </lineage>
</organism>
<reference evidence="2 3" key="1">
    <citation type="submission" date="2018-07" db="EMBL/GenBank/DDBJ databases">
        <authorList>
            <person name="Quirk P.G."/>
            <person name="Krulwich T.A."/>
        </authorList>
    </citation>
    <scope>NUCLEOTIDE SEQUENCE [LARGE SCALE GENOMIC DNA]</scope>
    <source>
        <strain evidence="2 3">CC-BB4</strain>
    </source>
</reference>